<evidence type="ECO:0000313" key="2">
    <source>
        <dbReference type="EMBL" id="VYT24274.1"/>
    </source>
</evidence>
<evidence type="ECO:0000259" key="1">
    <source>
        <dbReference type="Pfam" id="PF14343"/>
    </source>
</evidence>
<sequence>MRKLASVMLCVCLLMLCQGCSVKKMNTEKIRDVEITVLEEEKIPEEFLTQIEEKKSGPFKITYADKDALYIARGYGEQKTSGYSIEVKECYETENAIYIHTNLIGPSKEEKIVEAKTFPYVAVKMQFIDKNVVFE</sequence>
<reference evidence="2" key="1">
    <citation type="submission" date="2019-11" db="EMBL/GenBank/DDBJ databases">
        <authorList>
            <person name="Feng L."/>
        </authorList>
    </citation>
    <scope>NUCLEOTIDE SEQUENCE</scope>
    <source>
        <strain evidence="2">CnexileLFYP112</strain>
    </source>
</reference>
<dbReference type="Pfam" id="PF14343">
    <property type="entry name" value="PrcB_C"/>
    <property type="match status" value="1"/>
</dbReference>
<proteinExistence type="predicted"/>
<protein>
    <recommendedName>
        <fullName evidence="1">PrcB C-terminal domain-containing protein</fullName>
    </recommendedName>
</protein>
<dbReference type="InterPro" id="IPR025748">
    <property type="entry name" value="PrcB_C_dom"/>
</dbReference>
<feature type="domain" description="PrcB C-terminal" evidence="1">
    <location>
        <begin position="69"/>
        <end position="125"/>
    </location>
</feature>
<accession>A0A6N2V1E5</accession>
<dbReference type="AlphaFoldDB" id="A0A6N2V1E5"/>
<gene>
    <name evidence="2" type="ORF">CNLFYP112_02442</name>
</gene>
<dbReference type="EMBL" id="CACRTG010000021">
    <property type="protein sequence ID" value="VYT24274.1"/>
    <property type="molecule type" value="Genomic_DNA"/>
</dbReference>
<name>A0A6N2V1E5_9FIRM</name>
<organism evidence="2">
    <name type="scientific">[Clostridium] nexile</name>
    <dbReference type="NCBI Taxonomy" id="29361"/>
    <lineage>
        <taxon>Bacteria</taxon>
        <taxon>Bacillati</taxon>
        <taxon>Bacillota</taxon>
        <taxon>Clostridia</taxon>
        <taxon>Lachnospirales</taxon>
        <taxon>Lachnospiraceae</taxon>
        <taxon>Tyzzerella</taxon>
    </lineage>
</organism>